<accession>A0AAW1K7Q1</accession>
<keyword evidence="1" id="KW-0472">Membrane</keyword>
<name>A0AAW1K7Q1_SAPOF</name>
<reference evidence="2" key="1">
    <citation type="submission" date="2024-03" db="EMBL/GenBank/DDBJ databases">
        <title>WGS assembly of Saponaria officinalis var. Norfolk2.</title>
        <authorList>
            <person name="Jenkins J."/>
            <person name="Shu S."/>
            <person name="Grimwood J."/>
            <person name="Barry K."/>
            <person name="Goodstein D."/>
            <person name="Schmutz J."/>
            <person name="Leebens-Mack J."/>
            <person name="Osbourn A."/>
        </authorList>
    </citation>
    <scope>NUCLEOTIDE SEQUENCE [LARGE SCALE GENOMIC DNA]</scope>
    <source>
        <strain evidence="2">JIC</strain>
    </source>
</reference>
<feature type="transmembrane region" description="Helical" evidence="1">
    <location>
        <begin position="74"/>
        <end position="97"/>
    </location>
</feature>
<dbReference type="Proteomes" id="UP001443914">
    <property type="component" value="Unassembled WGS sequence"/>
</dbReference>
<feature type="transmembrane region" description="Helical" evidence="1">
    <location>
        <begin position="117"/>
        <end position="147"/>
    </location>
</feature>
<feature type="transmembrane region" description="Helical" evidence="1">
    <location>
        <begin position="49"/>
        <end position="67"/>
    </location>
</feature>
<dbReference type="AlphaFoldDB" id="A0AAW1K7Q1"/>
<keyword evidence="1" id="KW-1133">Transmembrane helix</keyword>
<evidence type="ECO:0000313" key="3">
    <source>
        <dbReference type="Proteomes" id="UP001443914"/>
    </source>
</evidence>
<evidence type="ECO:0000313" key="2">
    <source>
        <dbReference type="EMBL" id="KAK9715659.1"/>
    </source>
</evidence>
<gene>
    <name evidence="2" type="ORF">RND81_06G180200</name>
</gene>
<evidence type="ECO:0000256" key="1">
    <source>
        <dbReference type="SAM" id="Phobius"/>
    </source>
</evidence>
<protein>
    <submittedName>
        <fullName evidence="2">Uncharacterized protein</fullName>
    </submittedName>
</protein>
<sequence>MSSSNKLRSSFSCPNLCLTCLNFTLFILSSSSFAPIILLKTPPTSLGYALLVSSTISLFTSFLGFYARLAHFCFLTHVSFIVASLASQGLSLLALFLREKSSLSMLDSHRDPREAKLLVRLECGILVAMFLLQCVVLGMTCVVHSCWVRECEGLEKRSGKLVEINEGKISEGKDKEFDGEIKIKYGG</sequence>
<dbReference type="EMBL" id="JBDFQZ010000006">
    <property type="protein sequence ID" value="KAK9715659.1"/>
    <property type="molecule type" value="Genomic_DNA"/>
</dbReference>
<dbReference type="PANTHER" id="PTHR39113">
    <property type="entry name" value="MEMBRANE LIPOPROTEIN-RELATED"/>
    <property type="match status" value="1"/>
</dbReference>
<proteinExistence type="predicted"/>
<dbReference type="PANTHER" id="PTHR39113:SF1">
    <property type="entry name" value="MEMBRANE LIPOPROTEIN"/>
    <property type="match status" value="1"/>
</dbReference>
<comment type="caution">
    <text evidence="2">The sequence shown here is derived from an EMBL/GenBank/DDBJ whole genome shotgun (WGS) entry which is preliminary data.</text>
</comment>
<keyword evidence="3" id="KW-1185">Reference proteome</keyword>
<keyword evidence="1" id="KW-0812">Transmembrane</keyword>
<organism evidence="2 3">
    <name type="scientific">Saponaria officinalis</name>
    <name type="common">Common soapwort</name>
    <name type="synonym">Lychnis saponaria</name>
    <dbReference type="NCBI Taxonomy" id="3572"/>
    <lineage>
        <taxon>Eukaryota</taxon>
        <taxon>Viridiplantae</taxon>
        <taxon>Streptophyta</taxon>
        <taxon>Embryophyta</taxon>
        <taxon>Tracheophyta</taxon>
        <taxon>Spermatophyta</taxon>
        <taxon>Magnoliopsida</taxon>
        <taxon>eudicotyledons</taxon>
        <taxon>Gunneridae</taxon>
        <taxon>Pentapetalae</taxon>
        <taxon>Caryophyllales</taxon>
        <taxon>Caryophyllaceae</taxon>
        <taxon>Caryophylleae</taxon>
        <taxon>Saponaria</taxon>
    </lineage>
</organism>